<feature type="domain" description="HTH deoR-type" evidence="4">
    <location>
        <begin position="2"/>
        <end position="57"/>
    </location>
</feature>
<gene>
    <name evidence="5" type="ORF">SAMN05216231_3110</name>
</gene>
<dbReference type="Gene3D" id="1.10.10.10">
    <property type="entry name" value="Winged helix-like DNA-binding domain superfamily/Winged helix DNA-binding domain"/>
    <property type="match status" value="1"/>
</dbReference>
<dbReference type="Proteomes" id="UP000199444">
    <property type="component" value="Unassembled WGS sequence"/>
</dbReference>
<dbReference type="EMBL" id="FNKD01000003">
    <property type="protein sequence ID" value="SDQ93622.1"/>
    <property type="molecule type" value="Genomic_DNA"/>
</dbReference>
<dbReference type="PROSITE" id="PS52050">
    <property type="entry name" value="WYL"/>
    <property type="match status" value="1"/>
</dbReference>
<evidence type="ECO:0000256" key="2">
    <source>
        <dbReference type="ARBA" id="ARBA00023125"/>
    </source>
</evidence>
<sequence>MKAERLIKILILLQHGETTSTRTLANELEVSERTIHRDMESLSVAGIPVFSERGKAGGWRLIDEWKNKLSWLTEKEIISLFLPASEKVLSDLNLNISTEEMKQKLLLSVPNHVRQNAANLWERIYIDTDTWHGSQQSIGSMKFIQQAVMENKKVTMEYKKADNEMKTYMINPLGLVLKGSTWYVIAINSQNSYRNFRLSRIINFTVLEESFTRPGGFILSQYWKESKKAFIQNLPAYQVEVEVSRQIINRIMFTGRFVRHLHESTKQPNSKWVQLSLEFPTEEEAVNFILGFGNQIRVHSPVHLQSILAKKANDILELYNS</sequence>
<accession>A0A1H1EY26</accession>
<dbReference type="Pfam" id="PF08279">
    <property type="entry name" value="HTH_11"/>
    <property type="match status" value="1"/>
</dbReference>
<dbReference type="SUPFAM" id="SSF46785">
    <property type="entry name" value="Winged helix' DNA-binding domain"/>
    <property type="match status" value="1"/>
</dbReference>
<dbReference type="InterPro" id="IPR028349">
    <property type="entry name" value="PafC-like"/>
</dbReference>
<dbReference type="PIRSF" id="PIRSF016838">
    <property type="entry name" value="PafC"/>
    <property type="match status" value="1"/>
</dbReference>
<evidence type="ECO:0000313" key="5">
    <source>
        <dbReference type="EMBL" id="SDQ93622.1"/>
    </source>
</evidence>
<dbReference type="Pfam" id="PF13280">
    <property type="entry name" value="WYL"/>
    <property type="match status" value="1"/>
</dbReference>
<name>A0A1H1EY26_9BACI</name>
<dbReference type="AlphaFoldDB" id="A0A1H1EY26"/>
<keyword evidence="6" id="KW-1185">Reference proteome</keyword>
<keyword evidence="3" id="KW-0804">Transcription</keyword>
<evidence type="ECO:0000259" key="4">
    <source>
        <dbReference type="PROSITE" id="PS51000"/>
    </source>
</evidence>
<evidence type="ECO:0000313" key="6">
    <source>
        <dbReference type="Proteomes" id="UP000199444"/>
    </source>
</evidence>
<dbReference type="PANTHER" id="PTHR34580:SF1">
    <property type="entry name" value="PROTEIN PAFC"/>
    <property type="match status" value="1"/>
</dbReference>
<dbReference type="InterPro" id="IPR057727">
    <property type="entry name" value="WCX_dom"/>
</dbReference>
<reference evidence="5 6" key="1">
    <citation type="submission" date="2016-10" db="EMBL/GenBank/DDBJ databases">
        <authorList>
            <person name="de Groot N.N."/>
        </authorList>
    </citation>
    <scope>NUCLEOTIDE SEQUENCE [LARGE SCALE GENOMIC DNA]</scope>
    <source>
        <strain evidence="5 6">CGMCC 1.10449</strain>
    </source>
</reference>
<organism evidence="5 6">
    <name type="scientific">Virgibacillus salinus</name>
    <dbReference type="NCBI Taxonomy" id="553311"/>
    <lineage>
        <taxon>Bacteria</taxon>
        <taxon>Bacillati</taxon>
        <taxon>Bacillota</taxon>
        <taxon>Bacilli</taxon>
        <taxon>Bacillales</taxon>
        <taxon>Bacillaceae</taxon>
        <taxon>Virgibacillus</taxon>
    </lineage>
</organism>
<evidence type="ECO:0000256" key="1">
    <source>
        <dbReference type="ARBA" id="ARBA00023015"/>
    </source>
</evidence>
<keyword evidence="1" id="KW-0805">Transcription regulation</keyword>
<dbReference type="PANTHER" id="PTHR34580">
    <property type="match status" value="1"/>
</dbReference>
<dbReference type="InterPro" id="IPR001034">
    <property type="entry name" value="DeoR_HTH"/>
</dbReference>
<dbReference type="GO" id="GO:0003700">
    <property type="term" value="F:DNA-binding transcription factor activity"/>
    <property type="evidence" value="ECO:0007669"/>
    <property type="project" value="InterPro"/>
</dbReference>
<dbReference type="InterPro" id="IPR026881">
    <property type="entry name" value="WYL_dom"/>
</dbReference>
<dbReference type="RefSeq" id="WP_092493853.1">
    <property type="nucleotide sequence ID" value="NZ_FNKD01000003.1"/>
</dbReference>
<dbReference type="STRING" id="553311.SAMN05216231_3110"/>
<dbReference type="InterPro" id="IPR018356">
    <property type="entry name" value="Tscrpt_reg_HTH_DeoR_CS"/>
</dbReference>
<keyword evidence="2 5" id="KW-0238">DNA-binding</keyword>
<dbReference type="InterPro" id="IPR013196">
    <property type="entry name" value="HTH_11"/>
</dbReference>
<dbReference type="InterPro" id="IPR051534">
    <property type="entry name" value="CBASS_pafABC_assoc_protein"/>
</dbReference>
<protein>
    <submittedName>
        <fullName evidence="5">Predicted DNA-binding transcriptional regulator YafY, contains an HTH and WYL domains</fullName>
    </submittedName>
</protein>
<proteinExistence type="predicted"/>
<dbReference type="PROSITE" id="PS00894">
    <property type="entry name" value="HTH_DEOR_1"/>
    <property type="match status" value="1"/>
</dbReference>
<dbReference type="InterPro" id="IPR036388">
    <property type="entry name" value="WH-like_DNA-bd_sf"/>
</dbReference>
<evidence type="ECO:0000256" key="3">
    <source>
        <dbReference type="ARBA" id="ARBA00023163"/>
    </source>
</evidence>
<dbReference type="InterPro" id="IPR036390">
    <property type="entry name" value="WH_DNA-bd_sf"/>
</dbReference>
<dbReference type="GO" id="GO:0003677">
    <property type="term" value="F:DNA binding"/>
    <property type="evidence" value="ECO:0007669"/>
    <property type="project" value="UniProtKB-KW"/>
</dbReference>
<dbReference type="Pfam" id="PF25583">
    <property type="entry name" value="WCX"/>
    <property type="match status" value="1"/>
</dbReference>
<dbReference type="PROSITE" id="PS51000">
    <property type="entry name" value="HTH_DEOR_2"/>
    <property type="match status" value="1"/>
</dbReference>